<evidence type="ECO:0000256" key="4">
    <source>
        <dbReference type="ARBA" id="ARBA00012827"/>
    </source>
</evidence>
<feature type="domain" description="Lumazine-binding" evidence="11">
    <location>
        <begin position="96"/>
        <end position="192"/>
    </location>
</feature>
<dbReference type="InterPro" id="IPR026017">
    <property type="entry name" value="Lumazine-bd_dom"/>
</dbReference>
<protein>
    <recommendedName>
        <fullName evidence="5 9">Riboflavin synthase</fullName>
        <ecNumber evidence="4 9">2.5.1.9</ecNumber>
    </recommendedName>
</protein>
<evidence type="ECO:0000256" key="9">
    <source>
        <dbReference type="NCBIfam" id="TIGR00187"/>
    </source>
</evidence>
<keyword evidence="8" id="KW-0677">Repeat</keyword>
<evidence type="ECO:0000256" key="6">
    <source>
        <dbReference type="ARBA" id="ARBA00022619"/>
    </source>
</evidence>
<comment type="pathway">
    <text evidence="3">Cofactor biosynthesis; riboflavin biosynthesis; riboflavin from 2-hydroxy-3-oxobutyl phosphate and 5-amino-6-(D-ribitylamino)uracil: step 2/2.</text>
</comment>
<feature type="repeat" description="Lumazine-binding" evidence="10">
    <location>
        <begin position="96"/>
        <end position="192"/>
    </location>
</feature>
<gene>
    <name evidence="12" type="ORF">CSW08_10465</name>
</gene>
<dbReference type="NCBIfam" id="NF006767">
    <property type="entry name" value="PRK09289.1"/>
    <property type="match status" value="1"/>
</dbReference>
<dbReference type="EMBL" id="PJEO01000036">
    <property type="protein sequence ID" value="PKQ45023.1"/>
    <property type="molecule type" value="Genomic_DNA"/>
</dbReference>
<reference evidence="12 13" key="1">
    <citation type="submission" date="2017-12" db="EMBL/GenBank/DDBJ databases">
        <title>Confluentibacter flavum sp. nov., isolated from the saline lake.</title>
        <authorList>
            <person name="Yu L."/>
        </authorList>
    </citation>
    <scope>NUCLEOTIDE SEQUENCE [LARGE SCALE GENOMIC DNA]</scope>
    <source>
        <strain evidence="12 13">3B</strain>
    </source>
</reference>
<evidence type="ECO:0000256" key="2">
    <source>
        <dbReference type="ARBA" id="ARBA00002803"/>
    </source>
</evidence>
<comment type="catalytic activity">
    <reaction evidence="1">
        <text>2 6,7-dimethyl-8-(1-D-ribityl)lumazine + H(+) = 5-amino-6-(D-ribitylamino)uracil + riboflavin</text>
        <dbReference type="Rhea" id="RHEA:20772"/>
        <dbReference type="ChEBI" id="CHEBI:15378"/>
        <dbReference type="ChEBI" id="CHEBI:15934"/>
        <dbReference type="ChEBI" id="CHEBI:57986"/>
        <dbReference type="ChEBI" id="CHEBI:58201"/>
        <dbReference type="EC" id="2.5.1.9"/>
    </reaction>
</comment>
<dbReference type="OrthoDB" id="9788537at2"/>
<organism evidence="12 13">
    <name type="scientific">Confluentibacter flavum</name>
    <dbReference type="NCBI Taxonomy" id="1909700"/>
    <lineage>
        <taxon>Bacteria</taxon>
        <taxon>Pseudomonadati</taxon>
        <taxon>Bacteroidota</taxon>
        <taxon>Flavobacteriia</taxon>
        <taxon>Flavobacteriales</taxon>
        <taxon>Flavobacteriaceae</taxon>
        <taxon>Confluentibacter</taxon>
    </lineage>
</organism>
<sequence>MFTGIIEELGVVSSLKQEFDNIHITIKSGLTNELKIDQSIAHNGVCLTIVNINNDEYTVTAIRETLDKTNLKFLKVNDKVNLERAMKLGDRLDGHLVQGHVDQTAVCTYIEEVNGSWMFTFKYDASLNNITIEKGSITLNGTSLTVVNSKTDSFSVAIIPYTYNHTNFNSFKIGTTVNLEFDVLGKYVAKLLSLNLLNK</sequence>
<dbReference type="SUPFAM" id="SSF63380">
    <property type="entry name" value="Riboflavin synthase domain-like"/>
    <property type="match status" value="2"/>
</dbReference>
<dbReference type="PANTHER" id="PTHR21098">
    <property type="entry name" value="RIBOFLAVIN SYNTHASE ALPHA CHAIN"/>
    <property type="match status" value="1"/>
</dbReference>
<dbReference type="GO" id="GO:0009231">
    <property type="term" value="P:riboflavin biosynthetic process"/>
    <property type="evidence" value="ECO:0007669"/>
    <property type="project" value="UniProtKB-KW"/>
</dbReference>
<dbReference type="Proteomes" id="UP000233435">
    <property type="component" value="Unassembled WGS sequence"/>
</dbReference>
<dbReference type="GO" id="GO:0004746">
    <property type="term" value="F:riboflavin synthase activity"/>
    <property type="evidence" value="ECO:0007669"/>
    <property type="project" value="UniProtKB-UniRule"/>
</dbReference>
<dbReference type="PANTHER" id="PTHR21098:SF12">
    <property type="entry name" value="RIBOFLAVIN SYNTHASE"/>
    <property type="match status" value="1"/>
</dbReference>
<keyword evidence="13" id="KW-1185">Reference proteome</keyword>
<evidence type="ECO:0000256" key="8">
    <source>
        <dbReference type="ARBA" id="ARBA00022737"/>
    </source>
</evidence>
<dbReference type="PROSITE" id="PS51177">
    <property type="entry name" value="LUMAZINE_BIND"/>
    <property type="match status" value="2"/>
</dbReference>
<dbReference type="InterPro" id="IPR023366">
    <property type="entry name" value="ATP_synth_asu-like_sf"/>
</dbReference>
<dbReference type="CDD" id="cd00402">
    <property type="entry name" value="Riboflavin_synthase_like"/>
    <property type="match status" value="1"/>
</dbReference>
<name>A0A2N3HJC7_9FLAO</name>
<evidence type="ECO:0000256" key="7">
    <source>
        <dbReference type="ARBA" id="ARBA00022679"/>
    </source>
</evidence>
<dbReference type="EC" id="2.5.1.9" evidence="4 9"/>
<dbReference type="Gene3D" id="2.40.30.20">
    <property type="match status" value="2"/>
</dbReference>
<evidence type="ECO:0000313" key="12">
    <source>
        <dbReference type="EMBL" id="PKQ45023.1"/>
    </source>
</evidence>
<feature type="domain" description="Lumazine-binding" evidence="11">
    <location>
        <begin position="1"/>
        <end position="95"/>
    </location>
</feature>
<evidence type="ECO:0000259" key="11">
    <source>
        <dbReference type="PROSITE" id="PS51177"/>
    </source>
</evidence>
<dbReference type="PIRSF" id="PIRSF000498">
    <property type="entry name" value="Riboflavin_syn_A"/>
    <property type="match status" value="1"/>
</dbReference>
<dbReference type="RefSeq" id="WP_106659830.1">
    <property type="nucleotide sequence ID" value="NZ_PJEO01000036.1"/>
</dbReference>
<keyword evidence="7" id="KW-0808">Transferase</keyword>
<comment type="function">
    <text evidence="2">Catalyzes the dismutation of two molecules of 6,7-dimethyl-8-ribityllumazine, resulting in the formation of riboflavin and 5-amino-6-(D-ribitylamino)uracil.</text>
</comment>
<comment type="caution">
    <text evidence="12">The sequence shown here is derived from an EMBL/GenBank/DDBJ whole genome shotgun (WGS) entry which is preliminary data.</text>
</comment>
<evidence type="ECO:0000256" key="5">
    <source>
        <dbReference type="ARBA" id="ARBA00013950"/>
    </source>
</evidence>
<feature type="repeat" description="Lumazine-binding" evidence="10">
    <location>
        <begin position="1"/>
        <end position="95"/>
    </location>
</feature>
<dbReference type="InterPro" id="IPR001783">
    <property type="entry name" value="Lumazine-bd"/>
</dbReference>
<evidence type="ECO:0000256" key="1">
    <source>
        <dbReference type="ARBA" id="ARBA00000968"/>
    </source>
</evidence>
<evidence type="ECO:0000256" key="3">
    <source>
        <dbReference type="ARBA" id="ARBA00004887"/>
    </source>
</evidence>
<dbReference type="NCBIfam" id="TIGR00187">
    <property type="entry name" value="ribE"/>
    <property type="match status" value="1"/>
</dbReference>
<keyword evidence="6" id="KW-0686">Riboflavin biosynthesis</keyword>
<evidence type="ECO:0000313" key="13">
    <source>
        <dbReference type="Proteomes" id="UP000233435"/>
    </source>
</evidence>
<dbReference type="InterPro" id="IPR017938">
    <property type="entry name" value="Riboflavin_synthase-like_b-brl"/>
</dbReference>
<proteinExistence type="predicted"/>
<dbReference type="FunFam" id="2.40.30.20:FF:000007">
    <property type="entry name" value="Riboflavin synthase, alpha subunit"/>
    <property type="match status" value="1"/>
</dbReference>
<dbReference type="AlphaFoldDB" id="A0A2N3HJC7"/>
<evidence type="ECO:0000256" key="10">
    <source>
        <dbReference type="PROSITE-ProRule" id="PRU00524"/>
    </source>
</evidence>
<dbReference type="Pfam" id="PF00677">
    <property type="entry name" value="Lum_binding"/>
    <property type="match status" value="2"/>
</dbReference>
<accession>A0A2N3HJC7</accession>